<protein>
    <submittedName>
        <fullName evidence="2">HAD hydrolase, IA, variant 1 family protein</fullName>
    </submittedName>
</protein>
<evidence type="ECO:0000313" key="2">
    <source>
        <dbReference type="EMBL" id="AEV95731.1"/>
    </source>
</evidence>
<dbReference type="InterPro" id="IPR023214">
    <property type="entry name" value="HAD_sf"/>
</dbReference>
<dbReference type="PANTHER" id="PTHR43316">
    <property type="entry name" value="HYDROLASE, HALOACID DELAHOGENASE-RELATED"/>
    <property type="match status" value="1"/>
</dbReference>
<dbReference type="STRING" id="701521.PECL_1510"/>
<keyword evidence="1 2" id="KW-0378">Hydrolase</keyword>
<organism evidence="2 3">
    <name type="scientific">Pediococcus claussenii (strain ATCC BAA-344 / DSM 14800 / JCM 18046 / KCTC 3811 / LMG 21948 / P06)</name>
    <dbReference type="NCBI Taxonomy" id="701521"/>
    <lineage>
        <taxon>Bacteria</taxon>
        <taxon>Bacillati</taxon>
        <taxon>Bacillota</taxon>
        <taxon>Bacilli</taxon>
        <taxon>Lactobacillales</taxon>
        <taxon>Lactobacillaceae</taxon>
        <taxon>Pediococcus</taxon>
    </lineage>
</organism>
<dbReference type="AlphaFoldDB" id="G8PAE2"/>
<accession>G8PAE2</accession>
<reference evidence="2 3" key="1">
    <citation type="journal article" date="2012" name="J. Bacteriol.">
        <title>Complete Genome Sequence of the Beer Spoilage Organism Pediococcus claussenii ATCC BAA-344T.</title>
        <authorList>
            <person name="Pittet V."/>
            <person name="Abegunde T."/>
            <person name="Marfleet T."/>
            <person name="Haakensen M."/>
            <person name="Morrow K."/>
            <person name="Jayaprakash T."/>
            <person name="Schroeder K."/>
            <person name="Trost B."/>
            <person name="Byrns S."/>
            <person name="Bergsveinson J."/>
            <person name="Kusalik A."/>
            <person name="Ziola B."/>
        </authorList>
    </citation>
    <scope>NUCLEOTIDE SEQUENCE [LARGE SCALE GENOMIC DNA]</scope>
    <source>
        <strain evidence="2 3">ATCC BAA-344</strain>
    </source>
</reference>
<name>G8PAE2_PEDCP</name>
<proteinExistence type="predicted"/>
<dbReference type="SUPFAM" id="SSF56784">
    <property type="entry name" value="HAD-like"/>
    <property type="match status" value="1"/>
</dbReference>
<keyword evidence="3" id="KW-1185">Reference proteome</keyword>
<dbReference type="Gene3D" id="1.10.150.750">
    <property type="match status" value="1"/>
</dbReference>
<evidence type="ECO:0000313" key="3">
    <source>
        <dbReference type="Proteomes" id="UP000005444"/>
    </source>
</evidence>
<dbReference type="GO" id="GO:0016787">
    <property type="term" value="F:hydrolase activity"/>
    <property type="evidence" value="ECO:0007669"/>
    <property type="project" value="UniProtKB-KW"/>
</dbReference>
<dbReference type="InterPro" id="IPR051540">
    <property type="entry name" value="S-2-haloacid_dehalogenase"/>
</dbReference>
<dbReference type="NCBIfam" id="TIGR01549">
    <property type="entry name" value="HAD-SF-IA-v1"/>
    <property type="match status" value="1"/>
</dbReference>
<dbReference type="InterPro" id="IPR036412">
    <property type="entry name" value="HAD-like_sf"/>
</dbReference>
<dbReference type="Proteomes" id="UP000005444">
    <property type="component" value="Chromosome"/>
</dbReference>
<dbReference type="InterPro" id="IPR041492">
    <property type="entry name" value="HAD_2"/>
</dbReference>
<dbReference type="EMBL" id="CP003137">
    <property type="protein sequence ID" value="AEV95731.1"/>
    <property type="molecule type" value="Genomic_DNA"/>
</dbReference>
<dbReference type="Pfam" id="PF13419">
    <property type="entry name" value="HAD_2"/>
    <property type="match status" value="1"/>
</dbReference>
<dbReference type="KEGG" id="pce:PECL_1510"/>
<dbReference type="PATRIC" id="fig|701521.8.peg.1413"/>
<dbReference type="PANTHER" id="PTHR43316:SF3">
    <property type="entry name" value="HALOACID DEHALOGENASE, TYPE II (AFU_ORTHOLOGUE AFUA_2G07750)-RELATED"/>
    <property type="match status" value="1"/>
</dbReference>
<gene>
    <name evidence="2" type="ordered locus">PECL_1510</name>
</gene>
<dbReference type="RefSeq" id="WP_014215925.1">
    <property type="nucleotide sequence ID" value="NC_016605.1"/>
</dbReference>
<dbReference type="eggNOG" id="COG1011">
    <property type="taxonomic scope" value="Bacteria"/>
</dbReference>
<evidence type="ECO:0000256" key="1">
    <source>
        <dbReference type="ARBA" id="ARBA00022801"/>
    </source>
</evidence>
<dbReference type="Gene3D" id="3.40.50.1000">
    <property type="entry name" value="HAD superfamily/HAD-like"/>
    <property type="match status" value="1"/>
</dbReference>
<dbReference type="InterPro" id="IPR006439">
    <property type="entry name" value="HAD-SF_hydro_IA"/>
</dbReference>
<dbReference type="HOGENOM" id="CLU_045011_3_2_9"/>
<sequence length="211" mass="23739">MDKVASFAGFDTLFNINPFYDAVGKIGKRYDVDEDTAKNEFKKIEKELMSDDYQKYSALIEAALNKTAKNLGFKVSPSDFSDLLIAHTATIRPFPDAPTALYEAKRKGYKTVLMTNHSRDLIGANIINLDHEFDLVVTSEDVEAYKPNKKFFDYVEQQLGKTEKHVHIAVDQVKDLDPARRQGWETITINRDDVLADGTVESLVDAVEALG</sequence>